<dbReference type="EMBL" id="KI660356">
    <property type="protein sequence ID" value="ETN74487.1"/>
    <property type="molecule type" value="Genomic_DNA"/>
</dbReference>
<reference evidence="2" key="1">
    <citation type="journal article" date="2014" name="Nat. Genet.">
        <title>Genome of the human hookworm Necator americanus.</title>
        <authorList>
            <person name="Tang Y.T."/>
            <person name="Gao X."/>
            <person name="Rosa B.A."/>
            <person name="Abubucker S."/>
            <person name="Hallsworth-Pepin K."/>
            <person name="Martin J."/>
            <person name="Tyagi R."/>
            <person name="Heizer E."/>
            <person name="Zhang X."/>
            <person name="Bhonagiri-Palsikar V."/>
            <person name="Minx P."/>
            <person name="Warren W.C."/>
            <person name="Wang Q."/>
            <person name="Zhan B."/>
            <person name="Hotez P.J."/>
            <person name="Sternberg P.W."/>
            <person name="Dougall A."/>
            <person name="Gaze S.T."/>
            <person name="Mulvenna J."/>
            <person name="Sotillo J."/>
            <person name="Ranganathan S."/>
            <person name="Rabelo E.M."/>
            <person name="Wilson R.K."/>
            <person name="Felgner P.L."/>
            <person name="Bethony J."/>
            <person name="Hawdon J.M."/>
            <person name="Gasser R.B."/>
            <person name="Loukas A."/>
            <person name="Mitreva M."/>
        </authorList>
    </citation>
    <scope>NUCLEOTIDE SEQUENCE [LARGE SCALE GENOMIC DNA]</scope>
</reference>
<sequence>MNTSSRQYFVRNNFQSHSFHGRTAAFGAGFHRPMFKPFSPKKVSKLLFLTLYFLEIRL</sequence>
<keyword evidence="2" id="KW-1185">Reference proteome</keyword>
<organism evidence="1 2">
    <name type="scientific">Necator americanus</name>
    <name type="common">Human hookworm</name>
    <dbReference type="NCBI Taxonomy" id="51031"/>
    <lineage>
        <taxon>Eukaryota</taxon>
        <taxon>Metazoa</taxon>
        <taxon>Ecdysozoa</taxon>
        <taxon>Nematoda</taxon>
        <taxon>Chromadorea</taxon>
        <taxon>Rhabditida</taxon>
        <taxon>Rhabditina</taxon>
        <taxon>Rhabditomorpha</taxon>
        <taxon>Strongyloidea</taxon>
        <taxon>Ancylostomatidae</taxon>
        <taxon>Bunostominae</taxon>
        <taxon>Necator</taxon>
    </lineage>
</organism>
<dbReference type="Proteomes" id="UP000053676">
    <property type="component" value="Unassembled WGS sequence"/>
</dbReference>
<dbReference type="AlphaFoldDB" id="W2T0J0"/>
<name>W2T0J0_NECAM</name>
<protein>
    <submittedName>
        <fullName evidence="1">Uncharacterized protein</fullName>
    </submittedName>
</protein>
<proteinExistence type="predicted"/>
<evidence type="ECO:0000313" key="1">
    <source>
        <dbReference type="EMBL" id="ETN74487.1"/>
    </source>
</evidence>
<dbReference type="KEGG" id="nai:NECAME_12932"/>
<evidence type="ECO:0000313" key="2">
    <source>
        <dbReference type="Proteomes" id="UP000053676"/>
    </source>
</evidence>
<accession>W2T0J0</accession>
<gene>
    <name evidence="1" type="ORF">NECAME_12932</name>
</gene>